<name>A0A369A882_9FLAO</name>
<evidence type="ECO:0000256" key="2">
    <source>
        <dbReference type="SAM" id="Coils"/>
    </source>
</evidence>
<reference evidence="3 4" key="1">
    <citation type="submission" date="2018-07" db="EMBL/GenBank/DDBJ databases">
        <title>Genomic Encyclopedia of Type Strains, Phase IV (KMG-IV): sequencing the most valuable type-strain genomes for metagenomic binning, comparative biology and taxonomic classification.</title>
        <authorList>
            <person name="Goeker M."/>
        </authorList>
    </citation>
    <scope>NUCLEOTIDE SEQUENCE [LARGE SCALE GENOMIC DNA]</scope>
    <source>
        <strain evidence="3 4">DSM 21410</strain>
    </source>
</reference>
<accession>A0A369A882</accession>
<dbReference type="PROSITE" id="PS51257">
    <property type="entry name" value="PROKAR_LIPOPROTEIN"/>
    <property type="match status" value="1"/>
</dbReference>
<keyword evidence="2" id="KW-0175">Coiled coil</keyword>
<organism evidence="3 4">
    <name type="scientific">Schleiferia thermophila</name>
    <dbReference type="NCBI Taxonomy" id="884107"/>
    <lineage>
        <taxon>Bacteria</taxon>
        <taxon>Pseudomonadati</taxon>
        <taxon>Bacteroidota</taxon>
        <taxon>Flavobacteriia</taxon>
        <taxon>Flavobacteriales</taxon>
        <taxon>Schleiferiaceae</taxon>
        <taxon>Schleiferia</taxon>
    </lineage>
</organism>
<feature type="repeat" description="TPR" evidence="1">
    <location>
        <begin position="24"/>
        <end position="57"/>
    </location>
</feature>
<protein>
    <submittedName>
        <fullName evidence="3">Uncharacterized protein</fullName>
    </submittedName>
</protein>
<dbReference type="Gene3D" id="1.25.40.10">
    <property type="entry name" value="Tetratricopeptide repeat domain"/>
    <property type="match status" value="1"/>
</dbReference>
<sequence>MKQQLLRYGIYFIVSIALAACSGSKRYYKLGQQLEQGGLIAEAVNHYMEALRRNPSNVKAKIALSNTGRIYLEQILSEFYTAHTAGDHERAVMRYHSAMRLDRDMKNLGVNSSISEHYRQLYQQSERIYIQRVLDRAEELLGEDKFRDAEAELNKLAELNISNEEFQNLRSLAKAEPIYRNALKAYNEGRFRTAYYAFNDVESIRPGYRDARQMRDLSQEKALFVIAVMPVETSTSATGREQYVINAIINQILRANNPFIRIVDRQRTEVILKERTQTLLTAVRSTRETGELLGANALLFCKISDWRAVEGPLQRELRPGYLGREVKVRNQEGVEETTIEFSKVQYPVFQRENEVRCTFSFQLISAETGEILVSDSFESRHSDRVVYAVFQGDSRLLYPGYWQHINKAHPSDRVDNNPRAKRELDQLLRARQTVADIQTLQERLLQNLSSRVANAIIAYNPEK</sequence>
<evidence type="ECO:0000256" key="1">
    <source>
        <dbReference type="PROSITE-ProRule" id="PRU00339"/>
    </source>
</evidence>
<dbReference type="AlphaFoldDB" id="A0A369A882"/>
<comment type="caution">
    <text evidence="3">The sequence shown here is derived from an EMBL/GenBank/DDBJ whole genome shotgun (WGS) entry which is preliminary data.</text>
</comment>
<proteinExistence type="predicted"/>
<dbReference type="SUPFAM" id="SSF48452">
    <property type="entry name" value="TPR-like"/>
    <property type="match status" value="1"/>
</dbReference>
<gene>
    <name evidence="3" type="ORF">DES35_101616</name>
</gene>
<keyword evidence="1" id="KW-0802">TPR repeat</keyword>
<dbReference type="Proteomes" id="UP000253517">
    <property type="component" value="Unassembled WGS sequence"/>
</dbReference>
<keyword evidence="4" id="KW-1185">Reference proteome</keyword>
<dbReference type="InterPro" id="IPR019734">
    <property type="entry name" value="TPR_rpt"/>
</dbReference>
<dbReference type="InterPro" id="IPR011990">
    <property type="entry name" value="TPR-like_helical_dom_sf"/>
</dbReference>
<feature type="coiled-coil region" evidence="2">
    <location>
        <begin position="149"/>
        <end position="176"/>
    </location>
</feature>
<evidence type="ECO:0000313" key="4">
    <source>
        <dbReference type="Proteomes" id="UP000253517"/>
    </source>
</evidence>
<dbReference type="EMBL" id="QPJS01000001">
    <property type="protein sequence ID" value="RCX05331.1"/>
    <property type="molecule type" value="Genomic_DNA"/>
</dbReference>
<dbReference type="SMART" id="SM00028">
    <property type="entry name" value="TPR"/>
    <property type="match status" value="2"/>
</dbReference>
<dbReference type="Gene3D" id="3.40.50.10610">
    <property type="entry name" value="ABC-type transport auxiliary lipoprotein component"/>
    <property type="match status" value="1"/>
</dbReference>
<evidence type="ECO:0000313" key="3">
    <source>
        <dbReference type="EMBL" id="RCX05331.1"/>
    </source>
</evidence>
<dbReference type="RefSeq" id="WP_037355934.1">
    <property type="nucleotide sequence ID" value="NZ_BHZF01000001.1"/>
</dbReference>
<dbReference type="PROSITE" id="PS50005">
    <property type="entry name" value="TPR"/>
    <property type="match status" value="1"/>
</dbReference>